<organism evidence="2 3">
    <name type="scientific">Laetiporus sulphureus 93-53</name>
    <dbReference type="NCBI Taxonomy" id="1314785"/>
    <lineage>
        <taxon>Eukaryota</taxon>
        <taxon>Fungi</taxon>
        <taxon>Dikarya</taxon>
        <taxon>Basidiomycota</taxon>
        <taxon>Agaricomycotina</taxon>
        <taxon>Agaricomycetes</taxon>
        <taxon>Polyporales</taxon>
        <taxon>Laetiporus</taxon>
    </lineage>
</organism>
<dbReference type="RefSeq" id="XP_040758849.1">
    <property type="nucleotide sequence ID" value="XM_040902686.1"/>
</dbReference>
<feature type="region of interest" description="Disordered" evidence="1">
    <location>
        <begin position="202"/>
        <end position="251"/>
    </location>
</feature>
<feature type="region of interest" description="Disordered" evidence="1">
    <location>
        <begin position="50"/>
        <end position="75"/>
    </location>
</feature>
<dbReference type="GeneID" id="63819717"/>
<name>A0A165BIA1_9APHY</name>
<reference evidence="2 3" key="1">
    <citation type="journal article" date="2016" name="Mol. Biol. Evol.">
        <title>Comparative Genomics of Early-Diverging Mushroom-Forming Fungi Provides Insights into the Origins of Lignocellulose Decay Capabilities.</title>
        <authorList>
            <person name="Nagy L.G."/>
            <person name="Riley R."/>
            <person name="Tritt A."/>
            <person name="Adam C."/>
            <person name="Daum C."/>
            <person name="Floudas D."/>
            <person name="Sun H."/>
            <person name="Yadav J.S."/>
            <person name="Pangilinan J."/>
            <person name="Larsson K.H."/>
            <person name="Matsuura K."/>
            <person name="Barry K."/>
            <person name="Labutti K."/>
            <person name="Kuo R."/>
            <person name="Ohm R.A."/>
            <person name="Bhattacharya S.S."/>
            <person name="Shirouzu T."/>
            <person name="Yoshinaga Y."/>
            <person name="Martin F.M."/>
            <person name="Grigoriev I.V."/>
            <person name="Hibbett D.S."/>
        </authorList>
    </citation>
    <scope>NUCLEOTIDE SEQUENCE [LARGE SCALE GENOMIC DNA]</scope>
    <source>
        <strain evidence="2 3">93-53</strain>
    </source>
</reference>
<dbReference type="Proteomes" id="UP000076871">
    <property type="component" value="Unassembled WGS sequence"/>
</dbReference>
<evidence type="ECO:0000313" key="3">
    <source>
        <dbReference type="Proteomes" id="UP000076871"/>
    </source>
</evidence>
<evidence type="ECO:0000313" key="2">
    <source>
        <dbReference type="EMBL" id="KZT01109.1"/>
    </source>
</evidence>
<gene>
    <name evidence="2" type="ORF">LAESUDRAFT_495611</name>
</gene>
<feature type="compositionally biased region" description="Polar residues" evidence="1">
    <location>
        <begin position="125"/>
        <end position="142"/>
    </location>
</feature>
<proteinExistence type="predicted"/>
<keyword evidence="3" id="KW-1185">Reference proteome</keyword>
<feature type="compositionally biased region" description="Basic and acidic residues" evidence="1">
    <location>
        <begin position="208"/>
        <end position="221"/>
    </location>
</feature>
<dbReference type="InParanoid" id="A0A165BIA1"/>
<feature type="compositionally biased region" description="Basic and acidic residues" evidence="1">
    <location>
        <begin position="231"/>
        <end position="251"/>
    </location>
</feature>
<dbReference type="AlphaFoldDB" id="A0A165BIA1"/>
<accession>A0A165BIA1</accession>
<evidence type="ECO:0000256" key="1">
    <source>
        <dbReference type="SAM" id="MobiDB-lite"/>
    </source>
</evidence>
<feature type="region of interest" description="Disordered" evidence="1">
    <location>
        <begin position="124"/>
        <end position="180"/>
    </location>
</feature>
<dbReference type="EMBL" id="KV427670">
    <property type="protein sequence ID" value="KZT01109.1"/>
    <property type="molecule type" value="Genomic_DNA"/>
</dbReference>
<sequence length="251" mass="27031">MVLRNATNHFLLPVGASPDDAYAVGTEEKLASAARDSVLGIATSQLSTDTTLLAQQRGSESESTRSTTADSGMEHTGECQSRCHIFCLRLLPQPMRSRAGIASAASTDLRAILLSKLAREKRITSIPTASHDNPSQPCNGRSPSVEKASDVLEPGDGDVARHVRSDAAGPQGSSTEIDDAEARLRRRAQLRVRFAAQKKMASISGDLPDEKGIHHTDHSSEAHGGIGERLAMAKEDLLRRRLQERREGSHP</sequence>
<protein>
    <submittedName>
        <fullName evidence="2">Uncharacterized protein</fullName>
    </submittedName>
</protein>